<evidence type="ECO:0000256" key="2">
    <source>
        <dbReference type="ARBA" id="ARBA00022771"/>
    </source>
</evidence>
<dbReference type="EMBL" id="VCHE01000190">
    <property type="protein sequence ID" value="KAB2569486.1"/>
    <property type="molecule type" value="Genomic_DNA"/>
</dbReference>
<dbReference type="InterPro" id="IPR001841">
    <property type="entry name" value="Znf_RING"/>
</dbReference>
<organism evidence="7 8">
    <name type="scientific">Lasiodiplodia theobromae</name>
    <dbReference type="NCBI Taxonomy" id="45133"/>
    <lineage>
        <taxon>Eukaryota</taxon>
        <taxon>Fungi</taxon>
        <taxon>Dikarya</taxon>
        <taxon>Ascomycota</taxon>
        <taxon>Pezizomycotina</taxon>
        <taxon>Dothideomycetes</taxon>
        <taxon>Dothideomycetes incertae sedis</taxon>
        <taxon>Botryosphaeriales</taxon>
        <taxon>Botryosphaeriaceae</taxon>
        <taxon>Lasiodiplodia</taxon>
    </lineage>
</organism>
<evidence type="ECO:0000259" key="6">
    <source>
        <dbReference type="PROSITE" id="PS50089"/>
    </source>
</evidence>
<evidence type="ECO:0000256" key="4">
    <source>
        <dbReference type="PROSITE-ProRule" id="PRU00175"/>
    </source>
</evidence>
<dbReference type="SMART" id="SM00184">
    <property type="entry name" value="RING"/>
    <property type="match status" value="1"/>
</dbReference>
<dbReference type="OrthoDB" id="3868215at2759"/>
<keyword evidence="5" id="KW-0812">Transmembrane</keyword>
<reference evidence="7 8" key="1">
    <citation type="journal article" date="2019" name="Sci. Rep.">
        <title>A multi-omics analysis of the grapevine pathogen Lasiodiplodia theobromae reveals that temperature affects the expression of virulence- and pathogenicity-related genes.</title>
        <authorList>
            <person name="Felix C."/>
            <person name="Meneses R."/>
            <person name="Goncalves M.F.M."/>
            <person name="Tilleman L."/>
            <person name="Duarte A.S."/>
            <person name="Jorrin-Novo J.V."/>
            <person name="Van de Peer Y."/>
            <person name="Deforce D."/>
            <person name="Van Nieuwerburgh F."/>
            <person name="Esteves A.C."/>
            <person name="Alves A."/>
        </authorList>
    </citation>
    <scope>NUCLEOTIDE SEQUENCE [LARGE SCALE GENOMIC DNA]</scope>
    <source>
        <strain evidence="7 8">LA-SOL3</strain>
    </source>
</reference>
<dbReference type="PROSITE" id="PS50089">
    <property type="entry name" value="ZF_RING_2"/>
    <property type="match status" value="1"/>
</dbReference>
<dbReference type="SUPFAM" id="SSF57850">
    <property type="entry name" value="RING/U-box"/>
    <property type="match status" value="1"/>
</dbReference>
<keyword evidence="5" id="KW-0472">Membrane</keyword>
<proteinExistence type="predicted"/>
<keyword evidence="3" id="KW-0862">Zinc</keyword>
<accession>A0A5N5CVW4</accession>
<dbReference type="PANTHER" id="PTHR45969">
    <property type="entry name" value="RING ZINC FINGER PROTEIN-RELATED"/>
    <property type="match status" value="1"/>
</dbReference>
<evidence type="ECO:0000256" key="3">
    <source>
        <dbReference type="ARBA" id="ARBA00022833"/>
    </source>
</evidence>
<evidence type="ECO:0000256" key="5">
    <source>
        <dbReference type="SAM" id="Phobius"/>
    </source>
</evidence>
<dbReference type="GO" id="GO:0008270">
    <property type="term" value="F:zinc ion binding"/>
    <property type="evidence" value="ECO:0007669"/>
    <property type="project" value="UniProtKB-KW"/>
</dbReference>
<comment type="caution">
    <text evidence="7">The sequence shown here is derived from an EMBL/GenBank/DDBJ whole genome shotgun (WGS) entry which is preliminary data.</text>
</comment>
<keyword evidence="1" id="KW-0479">Metal-binding</keyword>
<name>A0A5N5CVW4_9PEZI</name>
<dbReference type="Proteomes" id="UP000325902">
    <property type="component" value="Unassembled WGS sequence"/>
</dbReference>
<dbReference type="InterPro" id="IPR011016">
    <property type="entry name" value="Znf_RING-CH"/>
</dbReference>
<evidence type="ECO:0000313" key="8">
    <source>
        <dbReference type="Proteomes" id="UP000325902"/>
    </source>
</evidence>
<keyword evidence="5" id="KW-1133">Transmembrane helix</keyword>
<dbReference type="SMART" id="SM00744">
    <property type="entry name" value="RINGv"/>
    <property type="match status" value="1"/>
</dbReference>
<feature type="transmembrane region" description="Helical" evidence="5">
    <location>
        <begin position="12"/>
        <end position="34"/>
    </location>
</feature>
<dbReference type="AlphaFoldDB" id="A0A5N5CVW4"/>
<dbReference type="Gene3D" id="3.30.40.10">
    <property type="entry name" value="Zinc/RING finger domain, C3HC4 (zinc finger)"/>
    <property type="match status" value="1"/>
</dbReference>
<dbReference type="PANTHER" id="PTHR45969:SF69">
    <property type="entry name" value="FINGER DOMAIN PROTEIN, PUTATIVE (AFU_ORTHOLOGUE AFUA_3G12190)-RELATED"/>
    <property type="match status" value="1"/>
</dbReference>
<evidence type="ECO:0000256" key="1">
    <source>
        <dbReference type="ARBA" id="ARBA00022723"/>
    </source>
</evidence>
<feature type="domain" description="RING-type" evidence="6">
    <location>
        <begin position="81"/>
        <end position="123"/>
    </location>
</feature>
<dbReference type="GO" id="GO:0016567">
    <property type="term" value="P:protein ubiquitination"/>
    <property type="evidence" value="ECO:0007669"/>
    <property type="project" value="TreeGrafter"/>
</dbReference>
<dbReference type="InterPro" id="IPR013083">
    <property type="entry name" value="Znf_RING/FYVE/PHD"/>
</dbReference>
<keyword evidence="8" id="KW-1185">Reference proteome</keyword>
<dbReference type="GO" id="GO:0061630">
    <property type="term" value="F:ubiquitin protein ligase activity"/>
    <property type="evidence" value="ECO:0007669"/>
    <property type="project" value="TreeGrafter"/>
</dbReference>
<gene>
    <name evidence="7" type="primary">RNF13</name>
    <name evidence="7" type="ORF">DBV05_g11829</name>
</gene>
<keyword evidence="2 4" id="KW-0863">Zinc-finger</keyword>
<protein>
    <submittedName>
        <fullName evidence="7">E3 ubiquitin-protein ligase RNF13</fullName>
    </submittedName>
</protein>
<sequence>MEDAEFPLARILLAVIPAALVFLFFVSVLFVPVVQSVSEDLHSPQDVMVLLDDNAPSMPYGAWLELQRQKASPHIFDNAVCAICLDMVEKKDEVRDLPCSHVFHTGCLDGWVSRGHYYCPLCHRLVLQLLRDDAHVGDDRV</sequence>
<dbReference type="Pfam" id="PF13639">
    <property type="entry name" value="zf-RING_2"/>
    <property type="match status" value="1"/>
</dbReference>
<evidence type="ECO:0000313" key="7">
    <source>
        <dbReference type="EMBL" id="KAB2569486.1"/>
    </source>
</evidence>